<dbReference type="GO" id="GO:0046512">
    <property type="term" value="P:sphingosine biosynthetic process"/>
    <property type="evidence" value="ECO:0007669"/>
    <property type="project" value="TreeGrafter"/>
</dbReference>
<evidence type="ECO:0000259" key="20">
    <source>
        <dbReference type="Pfam" id="PF00155"/>
    </source>
</evidence>
<dbReference type="GO" id="GO:0017059">
    <property type="term" value="C:serine palmitoyltransferase complex"/>
    <property type="evidence" value="ECO:0007669"/>
    <property type="project" value="TreeGrafter"/>
</dbReference>
<dbReference type="InterPro" id="IPR004839">
    <property type="entry name" value="Aminotransferase_I/II_large"/>
</dbReference>
<evidence type="ECO:0000256" key="18">
    <source>
        <dbReference type="RuleBase" id="RU003693"/>
    </source>
</evidence>
<dbReference type="InterPro" id="IPR015424">
    <property type="entry name" value="PyrdxlP-dep_Trfase"/>
</dbReference>
<sequence>VRNHIAMAIVLLFGWLRDFLNEHVFTPEPSAHEQEDLKDFVPLYTTFERFFVRNVIERGYDVLHRPVCTVPGAVIDIRERKFSSSGKFLGLTGKVFRNVVNLGSYNYLGFAQNEGVCADAAVKAVAELGTGVCSNRFEVGNYEIHSKLERKMAEFLGVEDCMTFGMGFATNSMNIPCLVGKGCLVISDACNHASLAIGCKISGATIRVFKHNDMKDLEKILRHSIVEGHPRTYRSWKKILIIVEGIYSMEGTIVNLPEVIRLKKKYKAYVYLDEAHSIGSLGSRARGVTDYFDIDPTEIDVLMGTFTKSFGASGGYIAGRRELVEHLRLNSHSACYGVSMSPPVAQQALSSLNVIMSEEGKERITQLAANTRLFREKLRTFGFIVYGHEDSPVVPLLAYLPSHIACFSREMLARGYGVVVAGFPSTPLGESRVRFCISSALSKQQILDALEAISDIGDIMRLKISAKQILYKFGKLKK</sequence>
<dbReference type="FunFam" id="3.40.640.10:FF:000047">
    <property type="entry name" value="serine palmitoyltransferase 2 isoform X1"/>
    <property type="match status" value="1"/>
</dbReference>
<evidence type="ECO:0000256" key="13">
    <source>
        <dbReference type="ARBA" id="ARBA00022989"/>
    </source>
</evidence>
<keyword evidence="15" id="KW-0472">Membrane</keyword>
<dbReference type="FunCoup" id="H2YZY6">
    <property type="interactions" value="22"/>
</dbReference>
<dbReference type="PANTHER" id="PTHR13693:SF3">
    <property type="entry name" value="LD36009P"/>
    <property type="match status" value="1"/>
</dbReference>
<evidence type="ECO:0000256" key="12">
    <source>
        <dbReference type="ARBA" id="ARBA00022919"/>
    </source>
</evidence>
<dbReference type="InterPro" id="IPR050087">
    <property type="entry name" value="AON_synthase_class-II"/>
</dbReference>
<evidence type="ECO:0000313" key="21">
    <source>
        <dbReference type="Ensembl" id="ENSCSAVP00000010898.1"/>
    </source>
</evidence>
<dbReference type="OMA" id="QPRANGC"/>
<dbReference type="GO" id="GO:0005783">
    <property type="term" value="C:endoplasmic reticulum"/>
    <property type="evidence" value="ECO:0007669"/>
    <property type="project" value="UniProtKB-SubCell"/>
</dbReference>
<evidence type="ECO:0000256" key="6">
    <source>
        <dbReference type="ARBA" id="ARBA00008392"/>
    </source>
</evidence>
<dbReference type="Gene3D" id="3.40.640.10">
    <property type="entry name" value="Type I PLP-dependent aspartate aminotransferase-like (Major domain)"/>
    <property type="match status" value="1"/>
</dbReference>
<evidence type="ECO:0000256" key="16">
    <source>
        <dbReference type="ARBA" id="ARBA00023315"/>
    </source>
</evidence>
<reference evidence="21" key="3">
    <citation type="submission" date="2025-09" db="UniProtKB">
        <authorList>
            <consortium name="Ensembl"/>
        </authorList>
    </citation>
    <scope>IDENTIFICATION</scope>
</reference>
<dbReference type="eggNOG" id="KOG1357">
    <property type="taxonomic scope" value="Eukaryota"/>
</dbReference>
<reference evidence="21" key="2">
    <citation type="submission" date="2025-08" db="UniProtKB">
        <authorList>
            <consortium name="Ensembl"/>
        </authorList>
    </citation>
    <scope>IDENTIFICATION</scope>
</reference>
<evidence type="ECO:0000256" key="3">
    <source>
        <dbReference type="ARBA" id="ARBA00004370"/>
    </source>
</evidence>
<feature type="chain" id="PRO_5003578425" description="serine C-palmitoyltransferase" evidence="19">
    <location>
        <begin position="22"/>
        <end position="478"/>
    </location>
</feature>
<keyword evidence="14" id="KW-0443">Lipid metabolism</keyword>
<dbReference type="GeneTree" id="ENSGT00940000168104"/>
<comment type="pathway">
    <text evidence="4">Lipid metabolism; sphingolipid metabolism.</text>
</comment>
<evidence type="ECO:0000256" key="4">
    <source>
        <dbReference type="ARBA" id="ARBA00004760"/>
    </source>
</evidence>
<protein>
    <recommendedName>
        <fullName evidence="7">serine C-palmitoyltransferase</fullName>
        <ecNumber evidence="7">2.3.1.50</ecNumber>
    </recommendedName>
</protein>
<dbReference type="Proteomes" id="UP000007875">
    <property type="component" value="Unassembled WGS sequence"/>
</dbReference>
<keyword evidence="13" id="KW-1133">Transmembrane helix</keyword>
<comment type="similarity">
    <text evidence="6 18">Belongs to the class-II pyridoxal-phosphate-dependent aminotransferase family.</text>
</comment>
<keyword evidence="22" id="KW-1185">Reference proteome</keyword>
<dbReference type="EC" id="2.3.1.50" evidence="7"/>
<dbReference type="PANTHER" id="PTHR13693">
    <property type="entry name" value="CLASS II AMINOTRANSFERASE/8-AMINO-7-OXONONANOATE SYNTHASE"/>
    <property type="match status" value="1"/>
</dbReference>
<evidence type="ECO:0000256" key="5">
    <source>
        <dbReference type="ARBA" id="ARBA00004991"/>
    </source>
</evidence>
<feature type="signal peptide" evidence="19">
    <location>
        <begin position="1"/>
        <end position="21"/>
    </location>
</feature>
<evidence type="ECO:0000256" key="19">
    <source>
        <dbReference type="SAM" id="SignalP"/>
    </source>
</evidence>
<keyword evidence="19" id="KW-0732">Signal</keyword>
<dbReference type="Gene3D" id="3.90.1150.10">
    <property type="entry name" value="Aspartate Aminotransferase, domain 1"/>
    <property type="match status" value="1"/>
</dbReference>
<accession>H2YZY6</accession>
<dbReference type="CDD" id="cd06454">
    <property type="entry name" value="KBL_like"/>
    <property type="match status" value="1"/>
</dbReference>
<dbReference type="GO" id="GO:0016020">
    <property type="term" value="C:membrane"/>
    <property type="evidence" value="ECO:0007669"/>
    <property type="project" value="UniProtKB-SubCell"/>
</dbReference>
<dbReference type="GO" id="GO:0046513">
    <property type="term" value="P:ceramide biosynthetic process"/>
    <property type="evidence" value="ECO:0007669"/>
    <property type="project" value="TreeGrafter"/>
</dbReference>
<comment type="subcellular location">
    <subcellularLocation>
        <location evidence="2">Endoplasmic reticulum</location>
    </subcellularLocation>
    <subcellularLocation>
        <location evidence="3">Membrane</location>
    </subcellularLocation>
</comment>
<dbReference type="PROSITE" id="PS00599">
    <property type="entry name" value="AA_TRANSFER_CLASS_2"/>
    <property type="match status" value="1"/>
</dbReference>
<dbReference type="HOGENOM" id="CLU_015846_7_1_1"/>
<dbReference type="Pfam" id="PF00155">
    <property type="entry name" value="Aminotran_1_2"/>
    <property type="match status" value="1"/>
</dbReference>
<evidence type="ECO:0000256" key="9">
    <source>
        <dbReference type="ARBA" id="ARBA00022692"/>
    </source>
</evidence>
<evidence type="ECO:0000313" key="22">
    <source>
        <dbReference type="Proteomes" id="UP000007875"/>
    </source>
</evidence>
<dbReference type="AlphaFoldDB" id="H2YZY6"/>
<reference evidence="22" key="1">
    <citation type="submission" date="2003-08" db="EMBL/GenBank/DDBJ databases">
        <authorList>
            <person name="Birren B."/>
            <person name="Nusbaum C."/>
            <person name="Abebe A."/>
            <person name="Abouelleil A."/>
            <person name="Adekoya E."/>
            <person name="Ait-zahra M."/>
            <person name="Allen N."/>
            <person name="Allen T."/>
            <person name="An P."/>
            <person name="Anderson M."/>
            <person name="Anderson S."/>
            <person name="Arachchi H."/>
            <person name="Armbruster J."/>
            <person name="Bachantsang P."/>
            <person name="Baldwin J."/>
            <person name="Barry A."/>
            <person name="Bayul T."/>
            <person name="Blitshsteyn B."/>
            <person name="Bloom T."/>
            <person name="Blye J."/>
            <person name="Boguslavskiy L."/>
            <person name="Borowsky M."/>
            <person name="Boukhgalter B."/>
            <person name="Brunache A."/>
            <person name="Butler J."/>
            <person name="Calixte N."/>
            <person name="Calvo S."/>
            <person name="Camarata J."/>
            <person name="Campo K."/>
            <person name="Chang J."/>
            <person name="Cheshatsang Y."/>
            <person name="Citroen M."/>
            <person name="Collymore A."/>
            <person name="Considine T."/>
            <person name="Cook A."/>
            <person name="Cooke P."/>
            <person name="Corum B."/>
            <person name="Cuomo C."/>
            <person name="David R."/>
            <person name="Dawoe T."/>
            <person name="Degray S."/>
            <person name="Dodge S."/>
            <person name="Dooley K."/>
            <person name="Dorje P."/>
            <person name="Dorjee K."/>
            <person name="Dorris L."/>
            <person name="Duffey N."/>
            <person name="Dupes A."/>
            <person name="Elkins T."/>
            <person name="Engels R."/>
            <person name="Erickson J."/>
            <person name="Farina A."/>
            <person name="Faro S."/>
            <person name="Ferreira P."/>
            <person name="Fischer H."/>
            <person name="Fitzgerald M."/>
            <person name="Foley K."/>
            <person name="Gage D."/>
            <person name="Galagan J."/>
            <person name="Gearin G."/>
            <person name="Gnerre S."/>
            <person name="Gnirke A."/>
            <person name="Goyette A."/>
            <person name="Graham J."/>
            <person name="Grandbois E."/>
            <person name="Gyaltsen K."/>
            <person name="Hafez N."/>
            <person name="Hagopian D."/>
            <person name="Hagos B."/>
            <person name="Hall J."/>
            <person name="Hatcher B."/>
            <person name="Heller A."/>
            <person name="Higgins H."/>
            <person name="Honan T."/>
            <person name="Horn A."/>
            <person name="Houde N."/>
            <person name="Hughes L."/>
            <person name="Hulme W."/>
            <person name="Husby E."/>
            <person name="Iliev I."/>
            <person name="Jaffe D."/>
            <person name="Jones C."/>
            <person name="Kamal M."/>
            <person name="Kamat A."/>
            <person name="Kamvysselis M."/>
            <person name="Karlsson E."/>
            <person name="Kells C."/>
            <person name="Kieu A."/>
            <person name="Kisner P."/>
            <person name="Kodira C."/>
            <person name="Kulbokas E."/>
            <person name="Labutti K."/>
            <person name="Lama D."/>
            <person name="Landers T."/>
            <person name="Leger J."/>
            <person name="Levine S."/>
            <person name="Lewis D."/>
            <person name="Lewis T."/>
            <person name="Lindblad-toh K."/>
            <person name="Liu X."/>
            <person name="Lokyitsang T."/>
            <person name="Lokyitsang Y."/>
            <person name="Lucien O."/>
            <person name="Lui A."/>
            <person name="Ma L.J."/>
            <person name="Mabbitt R."/>
            <person name="Macdonald J."/>
            <person name="Maclean C."/>
            <person name="Major J."/>
            <person name="Manning J."/>
            <person name="Marabella R."/>
            <person name="Maru K."/>
            <person name="Matthews C."/>
            <person name="Mauceli E."/>
            <person name="Mccarthy M."/>
            <person name="Mcdonough S."/>
            <person name="Mcghee T."/>
            <person name="Meldrim J."/>
            <person name="Meneus L."/>
            <person name="Mesirov J."/>
            <person name="Mihalev A."/>
            <person name="Mihova T."/>
            <person name="Mikkelsen T."/>
            <person name="Mlenga V."/>
            <person name="Moru K."/>
            <person name="Mozes J."/>
            <person name="Mulrain L."/>
            <person name="Munson G."/>
            <person name="Naylor J."/>
            <person name="Newes C."/>
            <person name="Nguyen C."/>
            <person name="Nguyen N."/>
            <person name="Nguyen T."/>
            <person name="Nicol R."/>
            <person name="Nielsen C."/>
            <person name="Nizzari M."/>
            <person name="Norbu C."/>
            <person name="Norbu N."/>
            <person name="O'donnell P."/>
            <person name="Okoawo O."/>
            <person name="O'leary S."/>
            <person name="Omotosho B."/>
            <person name="O'neill K."/>
            <person name="Osman S."/>
            <person name="Parker S."/>
            <person name="Perrin D."/>
            <person name="Phunkhang P."/>
            <person name="Piqani B."/>
            <person name="Purcell S."/>
            <person name="Rachupka T."/>
            <person name="Ramasamy U."/>
            <person name="Rameau R."/>
            <person name="Ray V."/>
            <person name="Raymond C."/>
            <person name="Retta R."/>
            <person name="Richardson S."/>
            <person name="Rise C."/>
            <person name="Rodriguez J."/>
            <person name="Rogers J."/>
            <person name="Rogov P."/>
            <person name="Rutman M."/>
            <person name="Schupbach R."/>
            <person name="Seaman C."/>
            <person name="Settipalli S."/>
            <person name="Sharpe T."/>
            <person name="Sheridan J."/>
            <person name="Sherpa N."/>
            <person name="Shi J."/>
            <person name="Smirnov S."/>
            <person name="Smith C."/>
            <person name="Sougnez C."/>
            <person name="Spencer B."/>
            <person name="Stalker J."/>
            <person name="Stange-thomann N."/>
            <person name="Stavropoulos S."/>
            <person name="Stetson K."/>
            <person name="Stone C."/>
            <person name="Stone S."/>
            <person name="Stubbs M."/>
            <person name="Talamas J."/>
            <person name="Tchuinga P."/>
            <person name="Tenzing P."/>
            <person name="Tesfaye S."/>
            <person name="Theodore J."/>
            <person name="Thoulutsang Y."/>
            <person name="Topham K."/>
            <person name="Towey S."/>
            <person name="Tsamla T."/>
            <person name="Tsomo N."/>
            <person name="Vallee D."/>
            <person name="Vassiliev H."/>
            <person name="Venkataraman V."/>
            <person name="Vinson J."/>
            <person name="Vo A."/>
            <person name="Wade C."/>
            <person name="Wang S."/>
            <person name="Wangchuk T."/>
            <person name="Wangdi T."/>
            <person name="Whittaker C."/>
            <person name="Wilkinson J."/>
            <person name="Wu Y."/>
            <person name="Wyman D."/>
            <person name="Yadav S."/>
            <person name="Yang S."/>
            <person name="Yang X."/>
            <person name="Yeager S."/>
            <person name="Yee E."/>
            <person name="Young G."/>
            <person name="Zainoun J."/>
            <person name="Zembeck L."/>
            <person name="Zimmer A."/>
            <person name="Zody M."/>
            <person name="Lander E."/>
        </authorList>
    </citation>
    <scope>NUCLEOTIDE SEQUENCE [LARGE SCALE GENOMIC DNA]</scope>
</reference>
<dbReference type="InterPro" id="IPR015422">
    <property type="entry name" value="PyrdxlP-dep_Trfase_small"/>
</dbReference>
<dbReference type="Ensembl" id="ENSCSAVT00000011029.1">
    <property type="protein sequence ID" value="ENSCSAVP00000010898.1"/>
    <property type="gene ID" value="ENSCSAVG00000006383.1"/>
</dbReference>
<keyword evidence="9" id="KW-0812">Transmembrane</keyword>
<dbReference type="InterPro" id="IPR015421">
    <property type="entry name" value="PyrdxlP-dep_Trfase_major"/>
</dbReference>
<evidence type="ECO:0000256" key="2">
    <source>
        <dbReference type="ARBA" id="ARBA00004240"/>
    </source>
</evidence>
<keyword evidence="16" id="KW-0012">Acyltransferase</keyword>
<evidence type="ECO:0000256" key="14">
    <source>
        <dbReference type="ARBA" id="ARBA00023098"/>
    </source>
</evidence>
<keyword evidence="12" id="KW-0746">Sphingolipid metabolism</keyword>
<evidence type="ECO:0000256" key="8">
    <source>
        <dbReference type="ARBA" id="ARBA00022679"/>
    </source>
</evidence>
<dbReference type="InParanoid" id="H2YZY6"/>
<dbReference type="GO" id="GO:0004758">
    <property type="term" value="F:serine C-palmitoyltransferase activity"/>
    <property type="evidence" value="ECO:0007669"/>
    <property type="project" value="UniProtKB-EC"/>
</dbReference>
<evidence type="ECO:0000256" key="15">
    <source>
        <dbReference type="ARBA" id="ARBA00023136"/>
    </source>
</evidence>
<dbReference type="STRING" id="51511.ENSCSAVP00000010898"/>
<evidence type="ECO:0000256" key="11">
    <source>
        <dbReference type="ARBA" id="ARBA00022898"/>
    </source>
</evidence>
<dbReference type="GO" id="GO:0030170">
    <property type="term" value="F:pyridoxal phosphate binding"/>
    <property type="evidence" value="ECO:0007669"/>
    <property type="project" value="InterPro"/>
</dbReference>
<dbReference type="SUPFAM" id="SSF53383">
    <property type="entry name" value="PLP-dependent transferases"/>
    <property type="match status" value="1"/>
</dbReference>
<keyword evidence="11 18" id="KW-0663">Pyridoxal phosphate</keyword>
<dbReference type="InterPro" id="IPR001917">
    <property type="entry name" value="Aminotrans_II_pyridoxalP_BS"/>
</dbReference>
<keyword evidence="8" id="KW-0808">Transferase</keyword>
<name>H2YZY6_CIOSA</name>
<evidence type="ECO:0000256" key="1">
    <source>
        <dbReference type="ARBA" id="ARBA00001933"/>
    </source>
</evidence>
<organism evidence="21 22">
    <name type="scientific">Ciona savignyi</name>
    <name type="common">Pacific transparent sea squirt</name>
    <dbReference type="NCBI Taxonomy" id="51511"/>
    <lineage>
        <taxon>Eukaryota</taxon>
        <taxon>Metazoa</taxon>
        <taxon>Chordata</taxon>
        <taxon>Tunicata</taxon>
        <taxon>Ascidiacea</taxon>
        <taxon>Phlebobranchia</taxon>
        <taxon>Cionidae</taxon>
        <taxon>Ciona</taxon>
    </lineage>
</organism>
<proteinExistence type="inferred from homology"/>
<comment type="cofactor">
    <cofactor evidence="1 18">
        <name>pyridoxal 5'-phosphate</name>
        <dbReference type="ChEBI" id="CHEBI:597326"/>
    </cofactor>
</comment>
<evidence type="ECO:0000256" key="17">
    <source>
        <dbReference type="ARBA" id="ARBA00048528"/>
    </source>
</evidence>
<evidence type="ECO:0000256" key="10">
    <source>
        <dbReference type="ARBA" id="ARBA00022824"/>
    </source>
</evidence>
<feature type="domain" description="Aminotransferase class I/classII large" evidence="20">
    <location>
        <begin position="98"/>
        <end position="453"/>
    </location>
</feature>
<comment type="catalytic activity">
    <reaction evidence="17">
        <text>L-serine + hexadecanoyl-CoA + H(+) = 3-oxosphinganine + CO2 + CoA</text>
        <dbReference type="Rhea" id="RHEA:14761"/>
        <dbReference type="ChEBI" id="CHEBI:15378"/>
        <dbReference type="ChEBI" id="CHEBI:16526"/>
        <dbReference type="ChEBI" id="CHEBI:33384"/>
        <dbReference type="ChEBI" id="CHEBI:57287"/>
        <dbReference type="ChEBI" id="CHEBI:57379"/>
        <dbReference type="ChEBI" id="CHEBI:58299"/>
        <dbReference type="EC" id="2.3.1.50"/>
    </reaction>
</comment>
<evidence type="ECO:0000256" key="7">
    <source>
        <dbReference type="ARBA" id="ARBA00013220"/>
    </source>
</evidence>
<comment type="pathway">
    <text evidence="5">Sphingolipid metabolism.</text>
</comment>
<keyword evidence="10" id="KW-0256">Endoplasmic reticulum</keyword>